<evidence type="ECO:0000259" key="3">
    <source>
        <dbReference type="Pfam" id="PF00135"/>
    </source>
</evidence>
<dbReference type="InterPro" id="IPR050654">
    <property type="entry name" value="AChE-related_enzymes"/>
</dbReference>
<dbReference type="PANTHER" id="PTHR43918">
    <property type="entry name" value="ACETYLCHOLINESTERASE"/>
    <property type="match status" value="1"/>
</dbReference>
<proteinExistence type="inferred from homology"/>
<dbReference type="GO" id="GO:0052689">
    <property type="term" value="F:carboxylic ester hydrolase activity"/>
    <property type="evidence" value="ECO:0007669"/>
    <property type="project" value="TreeGrafter"/>
</dbReference>
<accession>W6QFE0</accession>
<dbReference type="PANTHER" id="PTHR43918:SF4">
    <property type="entry name" value="CARBOXYLIC ESTER HYDROLASE"/>
    <property type="match status" value="1"/>
</dbReference>
<gene>
    <name evidence="4" type="ORF">PROQFM164_S01g002088</name>
</gene>
<comment type="similarity">
    <text evidence="1">Belongs to the type-B carboxylesterase/lipase family.</text>
</comment>
<dbReference type="Gene3D" id="3.40.50.1820">
    <property type="entry name" value="alpha/beta hydrolase"/>
    <property type="match status" value="1"/>
</dbReference>
<evidence type="ECO:0000256" key="1">
    <source>
        <dbReference type="ARBA" id="ARBA00005964"/>
    </source>
</evidence>
<organism evidence="4 5">
    <name type="scientific">Penicillium roqueforti (strain FM164)</name>
    <dbReference type="NCBI Taxonomy" id="1365484"/>
    <lineage>
        <taxon>Eukaryota</taxon>
        <taxon>Fungi</taxon>
        <taxon>Dikarya</taxon>
        <taxon>Ascomycota</taxon>
        <taxon>Pezizomycotina</taxon>
        <taxon>Eurotiomycetes</taxon>
        <taxon>Eurotiomycetidae</taxon>
        <taxon>Eurotiales</taxon>
        <taxon>Aspergillaceae</taxon>
        <taxon>Penicillium</taxon>
    </lineage>
</organism>
<dbReference type="GO" id="GO:0072330">
    <property type="term" value="P:monocarboxylic acid biosynthetic process"/>
    <property type="evidence" value="ECO:0007669"/>
    <property type="project" value="UniProtKB-ARBA"/>
</dbReference>
<dbReference type="AlphaFoldDB" id="W6QFE0"/>
<dbReference type="Pfam" id="PF00135">
    <property type="entry name" value="COesterase"/>
    <property type="match status" value="1"/>
</dbReference>
<dbReference type="SUPFAM" id="SSF53474">
    <property type="entry name" value="alpha/beta-Hydrolases"/>
    <property type="match status" value="1"/>
</dbReference>
<dbReference type="Proteomes" id="UP000030686">
    <property type="component" value="Unassembled WGS sequence"/>
</dbReference>
<protein>
    <submittedName>
        <fullName evidence="4">Carboxylesterase, type B</fullName>
    </submittedName>
</protein>
<dbReference type="InterPro" id="IPR029058">
    <property type="entry name" value="AB_hydrolase_fold"/>
</dbReference>
<dbReference type="STRING" id="1365484.W6QFE0"/>
<evidence type="ECO:0000256" key="2">
    <source>
        <dbReference type="ARBA" id="ARBA00022801"/>
    </source>
</evidence>
<evidence type="ECO:0000313" key="5">
    <source>
        <dbReference type="Proteomes" id="UP000030686"/>
    </source>
</evidence>
<evidence type="ECO:0000313" key="4">
    <source>
        <dbReference type="EMBL" id="CDM28277.1"/>
    </source>
</evidence>
<keyword evidence="2" id="KW-0378">Hydrolase</keyword>
<name>W6QFE0_PENRF</name>
<keyword evidence="5" id="KW-1185">Reference proteome</keyword>
<sequence>MPGIDPSEQNLGLLDQRLAIQWGHENIAEFSGDPDRILLFGQSAGAASVDIHSYAYPENPLASAFALHSGTAPLLV</sequence>
<dbReference type="InterPro" id="IPR002018">
    <property type="entry name" value="CarbesteraseB"/>
</dbReference>
<reference evidence="4" key="1">
    <citation type="journal article" date="2014" name="Nat. Commun.">
        <title>Multiple recent horizontal transfers of a large genomic region in cheese making fungi.</title>
        <authorList>
            <person name="Cheeseman K."/>
            <person name="Ropars J."/>
            <person name="Renault P."/>
            <person name="Dupont J."/>
            <person name="Gouzy J."/>
            <person name="Branca A."/>
            <person name="Abraham A.L."/>
            <person name="Ceppi M."/>
            <person name="Conseiller E."/>
            <person name="Debuchy R."/>
            <person name="Malagnac F."/>
            <person name="Goarin A."/>
            <person name="Silar P."/>
            <person name="Lacoste S."/>
            <person name="Sallet E."/>
            <person name="Bensimon A."/>
            <person name="Giraud T."/>
            <person name="Brygoo Y."/>
        </authorList>
    </citation>
    <scope>NUCLEOTIDE SEQUENCE [LARGE SCALE GENOMIC DNA]</scope>
    <source>
        <strain evidence="4">FM164</strain>
    </source>
</reference>
<dbReference type="OrthoDB" id="408631at2759"/>
<dbReference type="EMBL" id="HG792015">
    <property type="protein sequence ID" value="CDM28277.1"/>
    <property type="molecule type" value="Genomic_DNA"/>
</dbReference>
<dbReference type="GO" id="GO:0017000">
    <property type="term" value="P:antibiotic biosynthetic process"/>
    <property type="evidence" value="ECO:0007669"/>
    <property type="project" value="UniProtKB-ARBA"/>
</dbReference>
<feature type="domain" description="Carboxylesterase type B" evidence="3">
    <location>
        <begin position="8"/>
        <end position="72"/>
    </location>
</feature>